<dbReference type="InterPro" id="IPR044730">
    <property type="entry name" value="RNase_H-like_dom_plant"/>
</dbReference>
<accession>A0A1S4CTH7</accession>
<dbReference type="SMR" id="A0A1S4CTH7"/>
<dbReference type="InterPro" id="IPR000477">
    <property type="entry name" value="RT_dom"/>
</dbReference>
<dbReference type="RefSeq" id="XP_016504416.1">
    <property type="nucleotide sequence ID" value="XM_016648930.1"/>
</dbReference>
<dbReference type="GO" id="GO:0003676">
    <property type="term" value="F:nucleic acid binding"/>
    <property type="evidence" value="ECO:0007669"/>
    <property type="project" value="InterPro"/>
</dbReference>
<feature type="domain" description="RNase H type-1" evidence="1">
    <location>
        <begin position="537"/>
        <end position="683"/>
    </location>
</feature>
<dbReference type="AlphaFoldDB" id="A0A1S4CTH7"/>
<dbReference type="CDD" id="cd06222">
    <property type="entry name" value="RNase_H_like"/>
    <property type="match status" value="1"/>
</dbReference>
<gene>
    <name evidence="2" type="primary">LOC107822393</name>
</gene>
<dbReference type="InterPro" id="IPR002156">
    <property type="entry name" value="RNaseH_domain"/>
</dbReference>
<dbReference type="Pfam" id="PF00078">
    <property type="entry name" value="RVT_1"/>
    <property type="match status" value="1"/>
</dbReference>
<dbReference type="Gene3D" id="3.30.420.10">
    <property type="entry name" value="Ribonuclease H-like superfamily/Ribonuclease H"/>
    <property type="match status" value="1"/>
</dbReference>
<dbReference type="SUPFAM" id="SSF53098">
    <property type="entry name" value="Ribonuclease H-like"/>
    <property type="match status" value="1"/>
</dbReference>
<dbReference type="PROSITE" id="PS50879">
    <property type="entry name" value="RNASE_H_1"/>
    <property type="match status" value="1"/>
</dbReference>
<name>A0A1S4CTH7_TOBAC</name>
<dbReference type="Pfam" id="PF13966">
    <property type="entry name" value="zf-RVT"/>
    <property type="match status" value="1"/>
</dbReference>
<dbReference type="InterPro" id="IPR036397">
    <property type="entry name" value="RNaseH_sf"/>
</dbReference>
<dbReference type="PaxDb" id="4097-A0A1S4CTH7"/>
<reference evidence="2" key="1">
    <citation type="submission" date="2025-08" db="UniProtKB">
        <authorList>
            <consortium name="RefSeq"/>
        </authorList>
    </citation>
    <scope>IDENTIFICATION</scope>
</reference>
<dbReference type="Pfam" id="PF13456">
    <property type="entry name" value="RVT_3"/>
    <property type="match status" value="1"/>
</dbReference>
<sequence length="712" mass="83396">MGFSEWFIGLIFRIVSNNWYSVLVNGQPHGFFKSTIGVKHGDPLSPTLFILAAEAMSRGINVLHHNLYFCGFGMPKWSPKINHLAYADDAIIFSCSDATSLRLIMEVINAYEATSVQLINKAKSVVYVHHSTRDEVVRKIEVITGIQRKDFPLIYLGCPIFYKRRKMEYYEDLISKVLDKLQAWKGKLLSIGGRAVLISSVLQTMTIHLLSAVNPLAYVLNKLHKLFVRFYWSNSIDGRARHWASWDTLCLPKHEGGVGFRPLNDMSNALFCKLWWNFRTKPSLWGSFMSQKYLKKMHATVVPWRGGSHVWRKMLERRDSTEHLIFWKLKMGSSLFWFDNWTCLGSLYFVIPPEFIVDEIIHNVSYVVVEGQWDGHKIREILPGDLAMHTIQAPSMNDELDKPIWCLETRGQFTVKSAWEYLRRRKDPATTHEKIWVKGLPFKISFFMWKLWKGTLPLDDVIRRMRYYMPSKYWWCVMPKEEILSHVFYRSLTALKVWSYFYSHARLSLEGLNLHQAIVKCWTTKVIPRLEPIFQALPNIIVWELWKRRNNNKHDVASRGNPGRSSIDFYLRNEEGDLVYSCGKEIQEVTNTQVETRAILEALKHYLTNEMNNIWVETDSILLKKVITREWKPPWVIEEEVKEIRQMLMLCNGRITHIFREGNKLANHLANYALDQEVIECHSFHQLDTQGRRLVNGDKMQCPFLRVKASRQ</sequence>
<dbReference type="OMA" id="NCWRARN"/>
<proteinExistence type="predicted"/>
<dbReference type="PANTHER" id="PTHR33116">
    <property type="entry name" value="REVERSE TRANSCRIPTASE ZINC-BINDING DOMAIN-CONTAINING PROTEIN-RELATED-RELATED"/>
    <property type="match status" value="1"/>
</dbReference>
<dbReference type="PANTHER" id="PTHR33116:SF67">
    <property type="entry name" value="REVERSE TRANSCRIPTASE"/>
    <property type="match status" value="1"/>
</dbReference>
<protein>
    <recommendedName>
        <fullName evidence="1">RNase H type-1 domain-containing protein</fullName>
    </recommendedName>
</protein>
<evidence type="ECO:0000313" key="2">
    <source>
        <dbReference type="RefSeq" id="XP_016504416.1"/>
    </source>
</evidence>
<evidence type="ECO:0000259" key="1">
    <source>
        <dbReference type="PROSITE" id="PS50879"/>
    </source>
</evidence>
<organism evidence="2">
    <name type="scientific">Nicotiana tabacum</name>
    <name type="common">Common tobacco</name>
    <dbReference type="NCBI Taxonomy" id="4097"/>
    <lineage>
        <taxon>Eukaryota</taxon>
        <taxon>Viridiplantae</taxon>
        <taxon>Streptophyta</taxon>
        <taxon>Embryophyta</taxon>
        <taxon>Tracheophyta</taxon>
        <taxon>Spermatophyta</taxon>
        <taxon>Magnoliopsida</taxon>
        <taxon>eudicotyledons</taxon>
        <taxon>Gunneridae</taxon>
        <taxon>Pentapetalae</taxon>
        <taxon>asterids</taxon>
        <taxon>lamiids</taxon>
        <taxon>Solanales</taxon>
        <taxon>Solanaceae</taxon>
        <taxon>Nicotianoideae</taxon>
        <taxon>Nicotianeae</taxon>
        <taxon>Nicotiana</taxon>
    </lineage>
</organism>
<dbReference type="KEGG" id="nta:107822393"/>
<dbReference type="InterPro" id="IPR012337">
    <property type="entry name" value="RNaseH-like_sf"/>
</dbReference>
<dbReference type="OrthoDB" id="1304301at2759"/>
<dbReference type="GO" id="GO:0004523">
    <property type="term" value="F:RNA-DNA hybrid ribonuclease activity"/>
    <property type="evidence" value="ECO:0007669"/>
    <property type="project" value="InterPro"/>
</dbReference>
<dbReference type="InterPro" id="IPR026960">
    <property type="entry name" value="RVT-Znf"/>
</dbReference>